<dbReference type="RefSeq" id="WP_201331899.1">
    <property type="nucleotide sequence ID" value="NZ_BOCG01000451.1"/>
</dbReference>
<dbReference type="SMART" id="SM00530">
    <property type="entry name" value="HTH_XRE"/>
    <property type="match status" value="2"/>
</dbReference>
<dbReference type="Pfam" id="PF01381">
    <property type="entry name" value="HTH_3"/>
    <property type="match status" value="2"/>
</dbReference>
<sequence>MNRIKQLRAEKGFSLRDLANDFSIFLVQHGKKPITNVTISRWENEKNSPTAEMWGLLADYFGVSVDYLKDDCPVSVRFAKPVWYCCTTVTPMGAKRVRERRGLTLKQVSEATGIPLSTISQYENGRRKTKREVLEKLSNYYGVDPKILLFRGRQETR</sequence>
<dbReference type="Gene3D" id="1.10.260.40">
    <property type="entry name" value="lambda repressor-like DNA-binding domains"/>
    <property type="match status" value="2"/>
</dbReference>
<dbReference type="SUPFAM" id="SSF47413">
    <property type="entry name" value="lambda repressor-like DNA-binding domains"/>
    <property type="match status" value="2"/>
</dbReference>
<dbReference type="PANTHER" id="PTHR46558">
    <property type="entry name" value="TRACRIPTIONAL REGULATORY PROTEIN-RELATED-RELATED"/>
    <property type="match status" value="1"/>
</dbReference>
<protein>
    <recommendedName>
        <fullName evidence="2">HTH cro/C1-type domain-containing protein</fullName>
    </recommendedName>
</protein>
<reference evidence="4" key="1">
    <citation type="submission" date="2021-01" db="EMBL/GenBank/DDBJ databases">
        <title>Draft genome sequence of Nasalis larvatus strain YZ03.</title>
        <authorList>
            <person name="Suzuki-Hashido N."/>
            <person name="Tsuchida S."/>
            <person name="Hayakawa T."/>
        </authorList>
    </citation>
    <scope>NUCLEOTIDE SEQUENCE [LARGE SCALE GENOMIC DNA]</scope>
    <source>
        <strain evidence="4">YZ03</strain>
    </source>
</reference>
<dbReference type="Proteomes" id="UP000616547">
    <property type="component" value="Unassembled WGS sequence"/>
</dbReference>
<dbReference type="CDD" id="cd00093">
    <property type="entry name" value="HTH_XRE"/>
    <property type="match status" value="2"/>
</dbReference>
<dbReference type="PROSITE" id="PS50943">
    <property type="entry name" value="HTH_CROC1"/>
    <property type="match status" value="2"/>
</dbReference>
<keyword evidence="4" id="KW-1185">Reference proteome</keyword>
<comment type="caution">
    <text evidence="3">The sequence shown here is derived from an EMBL/GenBank/DDBJ whole genome shotgun (WGS) entry which is preliminary data.</text>
</comment>
<evidence type="ECO:0000259" key="2">
    <source>
        <dbReference type="PROSITE" id="PS50943"/>
    </source>
</evidence>
<dbReference type="PANTHER" id="PTHR46558:SF11">
    <property type="entry name" value="HTH-TYPE TRANSCRIPTIONAL REGULATOR XRE"/>
    <property type="match status" value="1"/>
</dbReference>
<accession>A0ABQ3W772</accession>
<keyword evidence="1" id="KW-0238">DNA-binding</keyword>
<feature type="domain" description="HTH cro/C1-type" evidence="2">
    <location>
        <begin position="4"/>
        <end position="68"/>
    </location>
</feature>
<organism evidence="3 4">
    <name type="scientific">Lactobacillus nasalidis</name>
    <dbReference type="NCBI Taxonomy" id="2797258"/>
    <lineage>
        <taxon>Bacteria</taxon>
        <taxon>Bacillati</taxon>
        <taxon>Bacillota</taxon>
        <taxon>Bacilli</taxon>
        <taxon>Lactobacillales</taxon>
        <taxon>Lactobacillaceae</taxon>
        <taxon>Lactobacillus</taxon>
    </lineage>
</organism>
<proteinExistence type="predicted"/>
<feature type="domain" description="HTH cro/C1-type" evidence="2">
    <location>
        <begin position="95"/>
        <end position="148"/>
    </location>
</feature>
<dbReference type="InterPro" id="IPR010982">
    <property type="entry name" value="Lambda_DNA-bd_dom_sf"/>
</dbReference>
<dbReference type="EMBL" id="BOCI01000301">
    <property type="protein sequence ID" value="GHW01452.1"/>
    <property type="molecule type" value="Genomic_DNA"/>
</dbReference>
<dbReference type="InterPro" id="IPR001387">
    <property type="entry name" value="Cro/C1-type_HTH"/>
</dbReference>
<gene>
    <name evidence="3" type="ORF">lacNasYZ03_11390</name>
</gene>
<name>A0ABQ3W772_9LACO</name>
<evidence type="ECO:0000313" key="4">
    <source>
        <dbReference type="Proteomes" id="UP000616547"/>
    </source>
</evidence>
<evidence type="ECO:0000313" key="3">
    <source>
        <dbReference type="EMBL" id="GHW01452.1"/>
    </source>
</evidence>
<evidence type="ECO:0000256" key="1">
    <source>
        <dbReference type="ARBA" id="ARBA00023125"/>
    </source>
</evidence>